<accession>A0A2U1K9I4</accession>
<dbReference type="OrthoDB" id="5835829at2759"/>
<dbReference type="Proteomes" id="UP000245207">
    <property type="component" value="Unassembled WGS sequence"/>
</dbReference>
<dbReference type="AlphaFoldDB" id="A0A2U1K9I4"/>
<reference evidence="1 2" key="1">
    <citation type="journal article" date="2018" name="Mol. Plant">
        <title>The genome of Artemisia annua provides insight into the evolution of Asteraceae family and artemisinin biosynthesis.</title>
        <authorList>
            <person name="Shen Q."/>
            <person name="Zhang L."/>
            <person name="Liao Z."/>
            <person name="Wang S."/>
            <person name="Yan T."/>
            <person name="Shi P."/>
            <person name="Liu M."/>
            <person name="Fu X."/>
            <person name="Pan Q."/>
            <person name="Wang Y."/>
            <person name="Lv Z."/>
            <person name="Lu X."/>
            <person name="Zhang F."/>
            <person name="Jiang W."/>
            <person name="Ma Y."/>
            <person name="Chen M."/>
            <person name="Hao X."/>
            <person name="Li L."/>
            <person name="Tang Y."/>
            <person name="Lv G."/>
            <person name="Zhou Y."/>
            <person name="Sun X."/>
            <person name="Brodelius P.E."/>
            <person name="Rose J.K.C."/>
            <person name="Tang K."/>
        </authorList>
    </citation>
    <scope>NUCLEOTIDE SEQUENCE [LARGE SCALE GENOMIC DNA]</scope>
    <source>
        <strain evidence="2">cv. Huhao1</strain>
        <tissue evidence="1">Leaf</tissue>
    </source>
</reference>
<dbReference type="Gene3D" id="3.40.50.2000">
    <property type="entry name" value="Glycogen Phosphorylase B"/>
    <property type="match status" value="1"/>
</dbReference>
<evidence type="ECO:0000313" key="2">
    <source>
        <dbReference type="Proteomes" id="UP000245207"/>
    </source>
</evidence>
<keyword evidence="1" id="KW-0808">Transferase</keyword>
<dbReference type="EMBL" id="PKPP01029207">
    <property type="protein sequence ID" value="PWA24308.1"/>
    <property type="molecule type" value="Genomic_DNA"/>
</dbReference>
<gene>
    <name evidence="1" type="ORF">CTI12_AA628730</name>
</gene>
<organism evidence="1 2">
    <name type="scientific">Artemisia annua</name>
    <name type="common">Sweet wormwood</name>
    <dbReference type="NCBI Taxonomy" id="35608"/>
    <lineage>
        <taxon>Eukaryota</taxon>
        <taxon>Viridiplantae</taxon>
        <taxon>Streptophyta</taxon>
        <taxon>Embryophyta</taxon>
        <taxon>Tracheophyta</taxon>
        <taxon>Spermatophyta</taxon>
        <taxon>Magnoliopsida</taxon>
        <taxon>eudicotyledons</taxon>
        <taxon>Gunneridae</taxon>
        <taxon>Pentapetalae</taxon>
        <taxon>asterids</taxon>
        <taxon>campanulids</taxon>
        <taxon>Asterales</taxon>
        <taxon>Asteraceae</taxon>
        <taxon>Asteroideae</taxon>
        <taxon>Anthemideae</taxon>
        <taxon>Artemisiinae</taxon>
        <taxon>Artemisia</taxon>
    </lineage>
</organism>
<keyword evidence="2" id="KW-1185">Reference proteome</keyword>
<sequence length="155" mass="18090">MDNHEGEATKLSTEPKLNNHHWCFFRYPFKATSTLCFSWQTFFTKDFKITIIHTEFNSPDQSNYPRFTFKSISDGLPKYKDEIMSFLTDEEPVARLLSDAVWHFTQSVADSLKLKDCLKNYEEPVARLLSDAVWHFTQSVADSLKLKDCLKNCSF</sequence>
<proteinExistence type="predicted"/>
<comment type="caution">
    <text evidence="1">The sequence shown here is derived from an EMBL/GenBank/DDBJ whole genome shotgun (WGS) entry which is preliminary data.</text>
</comment>
<name>A0A2U1K9I4_ARTAN</name>
<dbReference type="GO" id="GO:0016740">
    <property type="term" value="F:transferase activity"/>
    <property type="evidence" value="ECO:0007669"/>
    <property type="project" value="UniProtKB-KW"/>
</dbReference>
<evidence type="ECO:0000313" key="1">
    <source>
        <dbReference type="EMBL" id="PWA24308.1"/>
    </source>
</evidence>
<protein>
    <submittedName>
        <fullName evidence="1">UDP-glucuronosyl/UDP-glucosyltransferase</fullName>
    </submittedName>
</protein>